<dbReference type="Proteomes" id="UP001241092">
    <property type="component" value="Chromosome"/>
</dbReference>
<name>A0AAI8XN33_MYCME</name>
<proteinExistence type="predicted"/>
<accession>A0AAI8XN33</accession>
<protein>
    <recommendedName>
        <fullName evidence="3">Adenylate/guanylate cyclase domain-containing protein</fullName>
    </recommendedName>
</protein>
<evidence type="ECO:0000313" key="2">
    <source>
        <dbReference type="Proteomes" id="UP001241092"/>
    </source>
</evidence>
<sequence>MTEKLPTGTVTLLMARVEGSERLWQTEPEETAAALPWLRASMTHLTALNDGALRAGHDACDSFVATFGRASDAVACALDLQLAPLEPFALCIGLHTVEYTDLAGTDGAARLRDLAHGGQTLVSGTTAALAANRLPAYATLKPLGSHPLGDRQWHEPLFQLGHPGLRNHVELLRAPSVVGAHHLSN</sequence>
<dbReference type="EMBL" id="AP027452">
    <property type="protein sequence ID" value="BDY28556.1"/>
    <property type="molecule type" value="Genomic_DNA"/>
</dbReference>
<gene>
    <name evidence="1" type="ORF">hbim_02490</name>
</gene>
<dbReference type="RefSeq" id="WP_073902872.1">
    <property type="nucleotide sequence ID" value="NZ_AP027452.1"/>
</dbReference>
<organism evidence="1 2">
    <name type="scientific">Mycolicibacterium mageritense</name>
    <name type="common">Mycobacterium mageritense</name>
    <dbReference type="NCBI Taxonomy" id="53462"/>
    <lineage>
        <taxon>Bacteria</taxon>
        <taxon>Bacillati</taxon>
        <taxon>Actinomycetota</taxon>
        <taxon>Actinomycetes</taxon>
        <taxon>Mycobacteriales</taxon>
        <taxon>Mycobacteriaceae</taxon>
        <taxon>Mycolicibacterium</taxon>
    </lineage>
</organism>
<dbReference type="InterPro" id="IPR029787">
    <property type="entry name" value="Nucleotide_cyclase"/>
</dbReference>
<dbReference type="SUPFAM" id="SSF55073">
    <property type="entry name" value="Nucleotide cyclase"/>
    <property type="match status" value="1"/>
</dbReference>
<dbReference type="Gene3D" id="3.30.70.1230">
    <property type="entry name" value="Nucleotide cyclase"/>
    <property type="match status" value="2"/>
</dbReference>
<evidence type="ECO:0000313" key="1">
    <source>
        <dbReference type="EMBL" id="BDY28556.1"/>
    </source>
</evidence>
<reference evidence="1" key="1">
    <citation type="submission" date="2023-03" db="EMBL/GenBank/DDBJ databases">
        <title>Draft genome sequence of a Mycolicibacterium mageritense strain H4_3_1 isolated from a hybrid biological-inorganic system reactor.</title>
        <authorList>
            <person name="Feng X."/>
            <person name="Kazama D."/>
            <person name="Sato K."/>
            <person name="Kobayashi H."/>
        </authorList>
    </citation>
    <scope>NUCLEOTIDE SEQUENCE</scope>
    <source>
        <strain evidence="1">H4_3_1</strain>
    </source>
</reference>
<evidence type="ECO:0008006" key="3">
    <source>
        <dbReference type="Google" id="ProtNLM"/>
    </source>
</evidence>
<dbReference type="AlphaFoldDB" id="A0AAI8XN33"/>